<evidence type="ECO:0000256" key="1">
    <source>
        <dbReference type="ARBA" id="ARBA00001974"/>
    </source>
</evidence>
<dbReference type="PANTHER" id="PTHR42784:SF1">
    <property type="entry name" value="PYRANOSE 2-OXIDASE"/>
    <property type="match status" value="1"/>
</dbReference>
<keyword evidence="4" id="KW-0274">FAD</keyword>
<comment type="caution">
    <text evidence="8">The sequence shown here is derived from an EMBL/GenBank/DDBJ whole genome shotgun (WGS) entry which is preliminary data.</text>
</comment>
<dbReference type="InterPro" id="IPR003953">
    <property type="entry name" value="FAD-dep_OxRdtase_2_FAD-bd"/>
</dbReference>
<dbReference type="OrthoDB" id="9798604at2"/>
<dbReference type="Pfam" id="PF00890">
    <property type="entry name" value="FAD_binding_2"/>
    <property type="match status" value="1"/>
</dbReference>
<organism evidence="8 9">
    <name type="scientific">Vineibacter terrae</name>
    <dbReference type="NCBI Taxonomy" id="2586908"/>
    <lineage>
        <taxon>Bacteria</taxon>
        <taxon>Pseudomonadati</taxon>
        <taxon>Pseudomonadota</taxon>
        <taxon>Alphaproteobacteria</taxon>
        <taxon>Hyphomicrobiales</taxon>
        <taxon>Vineibacter</taxon>
    </lineage>
</organism>
<evidence type="ECO:0000259" key="6">
    <source>
        <dbReference type="Pfam" id="PF00890"/>
    </source>
</evidence>
<keyword evidence="3" id="KW-0285">Flavoprotein</keyword>
<dbReference type="InterPro" id="IPR051473">
    <property type="entry name" value="P2Ox-like"/>
</dbReference>
<evidence type="ECO:0000313" key="9">
    <source>
        <dbReference type="Proteomes" id="UP000321638"/>
    </source>
</evidence>
<dbReference type="RefSeq" id="WP_147849915.1">
    <property type="nucleotide sequence ID" value="NZ_VDUZ01000034.1"/>
</dbReference>
<accession>A0A5C8PFK8</accession>
<sequence length="522" mass="56483">MIHDLGAMAGEARERVCDVLVVGGGIAGLLLATRLSRLGRHVIIAESGARSQPAETHPLNEVVQLGTVYSGATAGRFRCLGGTSSRWGGAMLPFMAEDIAQPVPGWDVRWPISLTDFTAYQHEVEALFDLPGSPYEAPQIMAARDGSESTFVPRLGKWPAFKQRNVASLLNREIAARNGPEIYLNATVTRFELDPAGRLVAVEAQGGRARLRVRARNTVLAAGAIESTRLLLLADRQHDDRIFAPDGVLGRYFHDHLSAPTARLTVTDRKALNRVTGFRFEGRAMRNLRFEPTGKLRAAHGLPAAFGHIGLSTQAPTGFDALRTFYRKLQRGERPATGDAAALAVALPWITRAAWWRYVEKRLLFPDGAKFDLHMVVEQEPHAGNRIGLSHDQRDVFGCPLATIEWRVGEGDVANAVAVTRHFRAAWNASSLARLASIEALPADMVGEMMSAGGGIYHPGGTVRMGIDARSGVVDSNLRTFRIPNLSVVSTATFPSGGGANPTMMLMMAALRAADQLGRHAA</sequence>
<keyword evidence="5" id="KW-0560">Oxidoreductase</keyword>
<evidence type="ECO:0000313" key="8">
    <source>
        <dbReference type="EMBL" id="TXL72294.1"/>
    </source>
</evidence>
<dbReference type="Gene3D" id="3.50.50.60">
    <property type="entry name" value="FAD/NAD(P)-binding domain"/>
    <property type="match status" value="2"/>
</dbReference>
<dbReference type="Proteomes" id="UP000321638">
    <property type="component" value="Unassembled WGS sequence"/>
</dbReference>
<proteinExistence type="inferred from homology"/>
<gene>
    <name evidence="8" type="ORF">FHP25_26030</name>
</gene>
<reference evidence="8 9" key="1">
    <citation type="submission" date="2019-06" db="EMBL/GenBank/DDBJ databases">
        <title>New taxonomy in bacterial strain CC-CFT640, isolated from vineyard.</title>
        <authorList>
            <person name="Lin S.-Y."/>
            <person name="Tsai C.-F."/>
            <person name="Young C.-C."/>
        </authorList>
    </citation>
    <scope>NUCLEOTIDE SEQUENCE [LARGE SCALE GENOMIC DNA]</scope>
    <source>
        <strain evidence="8 9">CC-CFT640</strain>
    </source>
</reference>
<feature type="domain" description="Glucose-methanol-choline oxidoreductase C-terminal" evidence="7">
    <location>
        <begin position="381"/>
        <end position="510"/>
    </location>
</feature>
<dbReference type="SUPFAM" id="SSF54373">
    <property type="entry name" value="FAD-linked reductases, C-terminal domain"/>
    <property type="match status" value="1"/>
</dbReference>
<evidence type="ECO:0000256" key="3">
    <source>
        <dbReference type="ARBA" id="ARBA00022630"/>
    </source>
</evidence>
<evidence type="ECO:0000256" key="4">
    <source>
        <dbReference type="ARBA" id="ARBA00022827"/>
    </source>
</evidence>
<evidence type="ECO:0000259" key="7">
    <source>
        <dbReference type="Pfam" id="PF05199"/>
    </source>
</evidence>
<comment type="cofactor">
    <cofactor evidence="1">
        <name>FAD</name>
        <dbReference type="ChEBI" id="CHEBI:57692"/>
    </cofactor>
</comment>
<keyword evidence="9" id="KW-1185">Reference proteome</keyword>
<dbReference type="PANTHER" id="PTHR42784">
    <property type="entry name" value="PYRANOSE 2-OXIDASE"/>
    <property type="match status" value="1"/>
</dbReference>
<dbReference type="EMBL" id="VDUZ01000034">
    <property type="protein sequence ID" value="TXL72294.1"/>
    <property type="molecule type" value="Genomic_DNA"/>
</dbReference>
<evidence type="ECO:0000256" key="5">
    <source>
        <dbReference type="ARBA" id="ARBA00023002"/>
    </source>
</evidence>
<dbReference type="AlphaFoldDB" id="A0A5C8PFK8"/>
<evidence type="ECO:0000256" key="2">
    <source>
        <dbReference type="ARBA" id="ARBA00010790"/>
    </source>
</evidence>
<dbReference type="SUPFAM" id="SSF51905">
    <property type="entry name" value="FAD/NAD(P)-binding domain"/>
    <property type="match status" value="1"/>
</dbReference>
<comment type="similarity">
    <text evidence="2">Belongs to the GMC oxidoreductase family.</text>
</comment>
<dbReference type="InterPro" id="IPR036188">
    <property type="entry name" value="FAD/NAD-bd_sf"/>
</dbReference>
<dbReference type="InterPro" id="IPR007867">
    <property type="entry name" value="GMC_OxRtase_C"/>
</dbReference>
<dbReference type="Pfam" id="PF05199">
    <property type="entry name" value="GMC_oxred_C"/>
    <property type="match status" value="1"/>
</dbReference>
<protein>
    <submittedName>
        <fullName evidence="8">GMC family oxidoreductase</fullName>
    </submittedName>
</protein>
<dbReference type="GO" id="GO:0016614">
    <property type="term" value="F:oxidoreductase activity, acting on CH-OH group of donors"/>
    <property type="evidence" value="ECO:0007669"/>
    <property type="project" value="InterPro"/>
</dbReference>
<name>A0A5C8PFK8_9HYPH</name>
<feature type="domain" description="FAD-dependent oxidoreductase 2 FAD-binding" evidence="6">
    <location>
        <begin position="18"/>
        <end position="50"/>
    </location>
</feature>